<comment type="caution">
    <text evidence="3">The sequence shown here is derived from an EMBL/GenBank/DDBJ whole genome shotgun (WGS) entry which is preliminary data.</text>
</comment>
<gene>
    <name evidence="3" type="ORF">HMPREF1129_2039</name>
</gene>
<protein>
    <recommendedName>
        <fullName evidence="2">DUF6318 domain-containing protein</fullName>
    </recommendedName>
</protein>
<evidence type="ECO:0000313" key="4">
    <source>
        <dbReference type="Proteomes" id="UP000007814"/>
    </source>
</evidence>
<evidence type="ECO:0000313" key="3">
    <source>
        <dbReference type="EMBL" id="EJN85409.1"/>
    </source>
</evidence>
<dbReference type="InterPro" id="IPR046281">
    <property type="entry name" value="DUF6318"/>
</dbReference>
<sequence>MVWWSCFGGEEASAMSTSLRPPAPAGAQRSVFDRSWPGSRLERSRAAAGLAAVCVLALGMTACSLKDAKAEASVSASASASAAVARAEKGIADANASATASREAALTPELKAQRDAALAQPAPEKPEQMNDATREGATLTAWYFLELYRYAYMTGNTTELKAMSDDRCVFCKSVIDRATKLHQNGGWADKWDQELVNATYYEKIEGYDYNELDVTANQGQVVSHPGAGSDPIISAPEENQVLDFSIRHNGTRWMVGGVEVLNK</sequence>
<organism evidence="3 4">
    <name type="scientific">Actinomyces naeslundii (strain ATCC 12104 / DSM 43013 / CCUG 2238 / JCM 8349 / NCTC 10301 / Howell 279)</name>
    <dbReference type="NCBI Taxonomy" id="1115803"/>
    <lineage>
        <taxon>Bacteria</taxon>
        <taxon>Bacillati</taxon>
        <taxon>Actinomycetota</taxon>
        <taxon>Actinomycetes</taxon>
        <taxon>Actinomycetales</taxon>
        <taxon>Actinomycetaceae</taxon>
        <taxon>Actinomyces</taxon>
    </lineage>
</organism>
<evidence type="ECO:0000256" key="1">
    <source>
        <dbReference type="SAM" id="MobiDB-lite"/>
    </source>
</evidence>
<proteinExistence type="predicted"/>
<dbReference type="eggNOG" id="ENOG5033M65">
    <property type="taxonomic scope" value="Bacteria"/>
</dbReference>
<feature type="domain" description="DUF6318" evidence="2">
    <location>
        <begin position="120"/>
        <end position="256"/>
    </location>
</feature>
<accession>J3JKJ6</accession>
<name>J3JKJ6_ACTNH</name>
<dbReference type="Proteomes" id="UP000007814">
    <property type="component" value="Unassembled WGS sequence"/>
</dbReference>
<dbReference type="EMBL" id="ALJK01000069">
    <property type="protein sequence ID" value="EJN85409.1"/>
    <property type="molecule type" value="Genomic_DNA"/>
</dbReference>
<dbReference type="Pfam" id="PF19843">
    <property type="entry name" value="DUF6318"/>
    <property type="match status" value="1"/>
</dbReference>
<evidence type="ECO:0000259" key="2">
    <source>
        <dbReference type="Pfam" id="PF19843"/>
    </source>
</evidence>
<reference evidence="3 4" key="1">
    <citation type="submission" date="2012-07" db="EMBL/GenBank/DDBJ databases">
        <authorList>
            <person name="Durkin A.S."/>
            <person name="McCorrison J."/>
            <person name="Torralba M."/>
            <person name="Gillis M."/>
            <person name="Methe B."/>
            <person name="Sutton G."/>
            <person name="Nelson K.E."/>
        </authorList>
    </citation>
    <scope>NUCLEOTIDE SEQUENCE [LARGE SCALE GENOMIC DNA]</scope>
    <source>
        <strain evidence="4">ATCC 12104 / DSM 43013 / CCUG 2238 / JCM 8349 / NCTC 10301 / Howell 279</strain>
    </source>
</reference>
<dbReference type="PATRIC" id="fig|1115803.3.peg.829"/>
<dbReference type="AlphaFoldDB" id="J3JKJ6"/>
<feature type="region of interest" description="Disordered" evidence="1">
    <location>
        <begin position="112"/>
        <end position="132"/>
    </location>
</feature>